<dbReference type="PANTHER" id="PTHR43762">
    <property type="entry name" value="L-GULONOLACTONE OXIDASE"/>
    <property type="match status" value="1"/>
</dbReference>
<evidence type="ECO:0000256" key="2">
    <source>
        <dbReference type="ARBA" id="ARBA00005083"/>
    </source>
</evidence>
<comment type="caution">
    <text evidence="11">The sequence shown here is derived from an EMBL/GenBank/DDBJ whole genome shotgun (WGS) entry which is preliminary data.</text>
</comment>
<comment type="similarity">
    <text evidence="3 9">Belongs to the oxygen-dependent FAD-linked oxidoreductase family.</text>
</comment>
<dbReference type="InterPro" id="IPR010031">
    <property type="entry name" value="FAD_lactone_oxidase-like"/>
</dbReference>
<dbReference type="InterPro" id="IPR007173">
    <property type="entry name" value="ALO_C"/>
</dbReference>
<name>A0A5N6JZ03_MONLA</name>
<dbReference type="EMBL" id="VIGI01000010">
    <property type="protein sequence ID" value="KAB8294748.1"/>
    <property type="molecule type" value="Genomic_DNA"/>
</dbReference>
<dbReference type="InterPro" id="IPR016167">
    <property type="entry name" value="FAD-bd_PCMH_sub1"/>
</dbReference>
<keyword evidence="5 9" id="KW-0285">Flavoprotein</keyword>
<evidence type="ECO:0000256" key="9">
    <source>
        <dbReference type="RuleBase" id="RU367158"/>
    </source>
</evidence>
<dbReference type="Gene3D" id="3.30.70.2520">
    <property type="match status" value="1"/>
</dbReference>
<comment type="cofactor">
    <cofactor evidence="1 9">
        <name>FAD</name>
        <dbReference type="ChEBI" id="CHEBI:57692"/>
    </cofactor>
</comment>
<keyword evidence="9" id="KW-0496">Mitochondrion</keyword>
<dbReference type="EC" id="1.1.3.37" evidence="4 9"/>
<dbReference type="InterPro" id="IPR030654">
    <property type="entry name" value="Sugar_lactone_oxidase"/>
</dbReference>
<gene>
    <name evidence="11" type="ORF">EYC80_006710</name>
</gene>
<dbReference type="UniPathway" id="UPA00771">
    <property type="reaction ID" value="UER00766"/>
</dbReference>
<dbReference type="PANTHER" id="PTHR43762:SF1">
    <property type="entry name" value="D-ARABINONO-1,4-LACTONE OXIDASE"/>
    <property type="match status" value="1"/>
</dbReference>
<dbReference type="Pfam" id="PF04030">
    <property type="entry name" value="ALO"/>
    <property type="match status" value="1"/>
</dbReference>
<dbReference type="Proteomes" id="UP000326757">
    <property type="component" value="Unassembled WGS sequence"/>
</dbReference>
<dbReference type="GO" id="GO:0031966">
    <property type="term" value="C:mitochondrial membrane"/>
    <property type="evidence" value="ECO:0007669"/>
    <property type="project" value="UniProtKB-SubCell"/>
</dbReference>
<evidence type="ECO:0000313" key="12">
    <source>
        <dbReference type="Proteomes" id="UP000326757"/>
    </source>
</evidence>
<dbReference type="Pfam" id="PF01565">
    <property type="entry name" value="FAD_binding_4"/>
    <property type="match status" value="1"/>
</dbReference>
<dbReference type="OrthoDB" id="610608at2759"/>
<evidence type="ECO:0000256" key="7">
    <source>
        <dbReference type="ARBA" id="ARBA00023002"/>
    </source>
</evidence>
<comment type="subcellular location">
    <subcellularLocation>
        <location evidence="9">Mitochondrion membrane</location>
    </subcellularLocation>
</comment>
<dbReference type="InterPro" id="IPR006093">
    <property type="entry name" value="Oxy_OxRdtase_FAD_BS"/>
</dbReference>
<dbReference type="PROSITE" id="PS00862">
    <property type="entry name" value="OX2_COVAL_FAD"/>
    <property type="match status" value="1"/>
</dbReference>
<evidence type="ECO:0000256" key="8">
    <source>
        <dbReference type="ARBA" id="ARBA00033418"/>
    </source>
</evidence>
<dbReference type="PROSITE" id="PS51387">
    <property type="entry name" value="FAD_PCMH"/>
    <property type="match status" value="1"/>
</dbReference>
<protein>
    <recommendedName>
        <fullName evidence="4 9">D-arabinono-1,4-lactone oxidase</fullName>
        <shortName evidence="9">ALO</shortName>
        <ecNumber evidence="4 9">1.1.3.37</ecNumber>
    </recommendedName>
    <alternativeName>
        <fullName evidence="8 9">L-galactono-gamma-lactone oxidase</fullName>
    </alternativeName>
</protein>
<dbReference type="GO" id="GO:0071949">
    <property type="term" value="F:FAD binding"/>
    <property type="evidence" value="ECO:0007669"/>
    <property type="project" value="UniProtKB-UniRule"/>
</dbReference>
<comment type="catalytic activity">
    <reaction evidence="9">
        <text>D-arabinono-1,4-lactone + O2 = dehydro-D-arabinono-1,4-lactone + H2O2 + H(+)</text>
        <dbReference type="Rhea" id="RHEA:23756"/>
        <dbReference type="ChEBI" id="CHEBI:15378"/>
        <dbReference type="ChEBI" id="CHEBI:15379"/>
        <dbReference type="ChEBI" id="CHEBI:16240"/>
        <dbReference type="ChEBI" id="CHEBI:16292"/>
        <dbReference type="ChEBI" id="CHEBI:58277"/>
        <dbReference type="EC" id="1.1.3.37"/>
    </reaction>
</comment>
<accession>A0A5N6JZ03</accession>
<evidence type="ECO:0000256" key="3">
    <source>
        <dbReference type="ARBA" id="ARBA00005466"/>
    </source>
</evidence>
<dbReference type="Gene3D" id="3.30.43.10">
    <property type="entry name" value="Uridine Diphospho-n-acetylenolpyruvylglucosamine Reductase, domain 2"/>
    <property type="match status" value="1"/>
</dbReference>
<dbReference type="Gene3D" id="3.30.465.10">
    <property type="match status" value="1"/>
</dbReference>
<dbReference type="GO" id="GO:0003885">
    <property type="term" value="F:D-arabinono-1,4-lactone oxidase activity"/>
    <property type="evidence" value="ECO:0007669"/>
    <property type="project" value="UniProtKB-UniRule"/>
</dbReference>
<keyword evidence="12" id="KW-1185">Reference proteome</keyword>
<evidence type="ECO:0000256" key="5">
    <source>
        <dbReference type="ARBA" id="ARBA00022630"/>
    </source>
</evidence>
<dbReference type="InterPro" id="IPR036318">
    <property type="entry name" value="FAD-bd_PCMH-like_sf"/>
</dbReference>
<dbReference type="InterPro" id="IPR016169">
    <property type="entry name" value="FAD-bd_PCMH_sub2"/>
</dbReference>
<comment type="pathway">
    <text evidence="2 9">Cofactor biosynthesis; D-erythroascorbate biosynthesis; dehydro-D-arabinono-1,4-lactone from D-arabinose: step 2/2.</text>
</comment>
<feature type="domain" description="FAD-binding PCMH-type" evidence="10">
    <location>
        <begin position="63"/>
        <end position="233"/>
    </location>
</feature>
<dbReference type="AlphaFoldDB" id="A0A5N6JZ03"/>
<proteinExistence type="inferred from homology"/>
<dbReference type="InterPro" id="IPR006094">
    <property type="entry name" value="Oxid_FAD_bind_N"/>
</dbReference>
<dbReference type="NCBIfam" id="TIGR01678">
    <property type="entry name" value="FAD_lactone_ox"/>
    <property type="match status" value="1"/>
</dbReference>
<evidence type="ECO:0000256" key="4">
    <source>
        <dbReference type="ARBA" id="ARBA00013136"/>
    </source>
</evidence>
<evidence type="ECO:0000313" key="11">
    <source>
        <dbReference type="EMBL" id="KAB8294748.1"/>
    </source>
</evidence>
<keyword evidence="7 9" id="KW-0560">Oxidoreductase</keyword>
<evidence type="ECO:0000259" key="10">
    <source>
        <dbReference type="PROSITE" id="PS51387"/>
    </source>
</evidence>
<sequence>MDEEVMTTHIIIHDLELSLRRYLSLSSRAKMDPAIKSELERYGDNIPFRAVTNHTQSTWARTFHSSPELFIQPESIEEVEKVVNLARRCRRRITTVGCGHSPSNITCTSSWLINLDNFNKILSANRETGVVVMQSGIRLYSVGEQLDAVGLAMPNLGSINHQSIAGAISTGTHGSTLRHGILSSSILSLKITLSNGKTQTCSPDENEELFRASLISLGAIGIITEITFQAVPAFTLSWEQTVDTDLRMMNNWDKTLWTQTEFVRVWWFPYTRRAVVWAAEKTDLAPLPPPKSYYDAWLGYHVYHNLLALGQYIPRILPWVEWFVFGMQYGFANGSKSSAIQPSRQALLMNCLYSQFVNEWAIPISKGPEALKRLSSWLNHLTPDDPDYVAHGIPFSAEGLYVHAPVEVRVTETSNSLTPRPHLDPTCTEEATLYLNATLYRPYDQDPPCHARYYQGFEFLMRELGGRPHWAKNFETTGAEIEEMYGEKLVEWRNIRNDADPEGMFVGEWHRRFIMGDGPRLALEEVEIGRKKFRKGGVLVEGVVGGFADGSESGESFDMLRATTPPLLNIFLRVKEERCFALLRWIEIRG</sequence>
<evidence type="ECO:0000256" key="1">
    <source>
        <dbReference type="ARBA" id="ARBA00001974"/>
    </source>
</evidence>
<reference evidence="11 12" key="1">
    <citation type="submission" date="2019-06" db="EMBL/GenBank/DDBJ databases">
        <title>Genome Sequence of the Brown Rot Fungal Pathogen Monilinia laxa.</title>
        <authorList>
            <person name="De Miccolis Angelini R.M."/>
            <person name="Landi L."/>
            <person name="Abate D."/>
            <person name="Pollastro S."/>
            <person name="Romanazzi G."/>
            <person name="Faretra F."/>
        </authorList>
    </citation>
    <scope>NUCLEOTIDE SEQUENCE [LARGE SCALE GENOMIC DNA]</scope>
    <source>
        <strain evidence="11 12">Mlax316</strain>
    </source>
</reference>
<dbReference type="InterPro" id="IPR016166">
    <property type="entry name" value="FAD-bd_PCMH"/>
</dbReference>
<organism evidence="11 12">
    <name type="scientific">Monilinia laxa</name>
    <name type="common">Brown rot fungus</name>
    <name type="synonym">Sclerotinia laxa</name>
    <dbReference type="NCBI Taxonomy" id="61186"/>
    <lineage>
        <taxon>Eukaryota</taxon>
        <taxon>Fungi</taxon>
        <taxon>Dikarya</taxon>
        <taxon>Ascomycota</taxon>
        <taxon>Pezizomycotina</taxon>
        <taxon>Leotiomycetes</taxon>
        <taxon>Helotiales</taxon>
        <taxon>Sclerotiniaceae</taxon>
        <taxon>Monilinia</taxon>
    </lineage>
</organism>
<keyword evidence="6 9" id="KW-0274">FAD</keyword>
<dbReference type="SUPFAM" id="SSF56176">
    <property type="entry name" value="FAD-binding/transporter-associated domain-like"/>
    <property type="match status" value="1"/>
</dbReference>
<evidence type="ECO:0000256" key="6">
    <source>
        <dbReference type="ARBA" id="ARBA00022827"/>
    </source>
</evidence>